<protein>
    <submittedName>
        <fullName evidence="1">2-polyprenyl-6-methoxyphenol hydroxylase-like FAD-dependent oxidoreductase</fullName>
    </submittedName>
</protein>
<dbReference type="EMBL" id="JAFBCF010000001">
    <property type="protein sequence ID" value="MBM7798100.1"/>
    <property type="molecule type" value="Genomic_DNA"/>
</dbReference>
<dbReference type="SUPFAM" id="SSF51905">
    <property type="entry name" value="FAD/NAD(P)-binding domain"/>
    <property type="match status" value="1"/>
</dbReference>
<proteinExistence type="predicted"/>
<dbReference type="Gene3D" id="3.50.50.60">
    <property type="entry name" value="FAD/NAD(P)-binding domain"/>
    <property type="match status" value="1"/>
</dbReference>
<dbReference type="Proteomes" id="UP000704762">
    <property type="component" value="Unassembled WGS sequence"/>
</dbReference>
<name>A0ABS2RGH5_9ACTN</name>
<dbReference type="RefSeq" id="WP_204916696.1">
    <property type="nucleotide sequence ID" value="NZ_BAAAQP010000011.1"/>
</dbReference>
<dbReference type="PANTHER" id="PTHR43422">
    <property type="entry name" value="THIAMINE THIAZOLE SYNTHASE"/>
    <property type="match status" value="1"/>
</dbReference>
<reference evidence="1 2" key="1">
    <citation type="submission" date="2021-01" db="EMBL/GenBank/DDBJ databases">
        <title>Sequencing the genomes of 1000 actinobacteria strains.</title>
        <authorList>
            <person name="Klenk H.-P."/>
        </authorList>
    </citation>
    <scope>NUCLEOTIDE SEQUENCE [LARGE SCALE GENOMIC DNA]</scope>
    <source>
        <strain evidence="1 2">DSM 18662</strain>
    </source>
</reference>
<accession>A0ABS2RGH5</accession>
<evidence type="ECO:0000313" key="1">
    <source>
        <dbReference type="EMBL" id="MBM7798100.1"/>
    </source>
</evidence>
<dbReference type="PANTHER" id="PTHR43422:SF3">
    <property type="entry name" value="THIAMINE THIAZOLE SYNTHASE"/>
    <property type="match status" value="1"/>
</dbReference>
<comment type="caution">
    <text evidence="1">The sequence shown here is derived from an EMBL/GenBank/DDBJ whole genome shotgun (WGS) entry which is preliminary data.</text>
</comment>
<dbReference type="InterPro" id="IPR036188">
    <property type="entry name" value="FAD/NAD-bd_sf"/>
</dbReference>
<keyword evidence="2" id="KW-1185">Reference proteome</keyword>
<gene>
    <name evidence="1" type="ORF">JOE57_001021</name>
</gene>
<organism evidence="1 2">
    <name type="scientific">Microlunatus panaciterrae</name>
    <dbReference type="NCBI Taxonomy" id="400768"/>
    <lineage>
        <taxon>Bacteria</taxon>
        <taxon>Bacillati</taxon>
        <taxon>Actinomycetota</taxon>
        <taxon>Actinomycetes</taxon>
        <taxon>Propionibacteriales</taxon>
        <taxon>Propionibacteriaceae</taxon>
        <taxon>Microlunatus</taxon>
    </lineage>
</organism>
<evidence type="ECO:0000313" key="2">
    <source>
        <dbReference type="Proteomes" id="UP000704762"/>
    </source>
</evidence>
<sequence length="449" mass="48501">MGRSVVIGASLSGLFTAVALQQLDGETLIIERDLLSAASALPRSGVPQGRHPHVFLYRGLLAAEQLLPGLGDDLIAAGAIPFNTGDLPWLSEDGWLPTGRPGFEVLSATRPLFEEVVRHRVLTLPGVQLREGARVSELRRDDGRWDVDLADGGSVPADLVVDASGRSSRLSVWLTRLGVTVPEPTEIDAGVGYATRMYQPDREPDDCPGLVLASNPTTLAGGMALRVEQGRWLICALGFGTRRPPRDESEFHDFLATLPDPVLADLAARWRALGDVQLHRQTGNVRRRFERCRDWPARLLAVGDALCAFDPIYGQGITVGACQALLLRDAFTAGFTPAASRRLQRRMAGPVRTPWDIATSEDLRFPTSRGHQTAVQSLLGSWAREVGRLAVHGDRRAADVLGRVYHLVSTPLLLAHPALVVAVARSRLFGPGTPAARPAVLDSLVGYPP</sequence>